<dbReference type="InterPro" id="IPR033412">
    <property type="entry name" value="PFOR_II"/>
</dbReference>
<dbReference type="InterPro" id="IPR002880">
    <property type="entry name" value="Pyrv_Fd/Flavodoxin_OxRdtase_N"/>
</dbReference>
<feature type="domain" description="Pyruvate:ferredoxin oxidoreductase core" evidence="5">
    <location>
        <begin position="609"/>
        <end position="671"/>
    </location>
</feature>
<evidence type="ECO:0000313" key="6">
    <source>
        <dbReference type="EMBL" id="ERK38164.1"/>
    </source>
</evidence>
<dbReference type="Gene3D" id="3.40.50.970">
    <property type="match status" value="1"/>
</dbReference>
<dbReference type="Gene3D" id="3.40.920.10">
    <property type="entry name" value="Pyruvate-ferredoxin oxidoreductase, PFOR, domain III"/>
    <property type="match status" value="1"/>
</dbReference>
<evidence type="ECO:0000313" key="7">
    <source>
        <dbReference type="Proteomes" id="UP000016648"/>
    </source>
</evidence>
<evidence type="ECO:0000259" key="3">
    <source>
        <dbReference type="Pfam" id="PF01558"/>
    </source>
</evidence>
<dbReference type="SUPFAM" id="SSF52518">
    <property type="entry name" value="Thiamin diphosphate-binding fold (THDP-binding)"/>
    <property type="match status" value="1"/>
</dbReference>
<accession>U2P390</accession>
<dbReference type="InterPro" id="IPR002869">
    <property type="entry name" value="Pyrv_flavodox_OxRed_cen"/>
</dbReference>
<feature type="domain" description="Pyruvate flavodoxin/ferredoxin oxidoreductase pyrimidine binding" evidence="4">
    <location>
        <begin position="359"/>
        <end position="539"/>
    </location>
</feature>
<proteinExistence type="predicted"/>
<evidence type="ECO:0000259" key="4">
    <source>
        <dbReference type="Pfam" id="PF01855"/>
    </source>
</evidence>
<keyword evidence="2" id="KW-0812">Transmembrane</keyword>
<evidence type="ECO:0000259" key="5">
    <source>
        <dbReference type="Pfam" id="PF17147"/>
    </source>
</evidence>
<dbReference type="InterPro" id="IPR009014">
    <property type="entry name" value="Transketo_C/PFOR_II"/>
</dbReference>
<dbReference type="Pfam" id="PF17147">
    <property type="entry name" value="PFOR_II"/>
    <property type="match status" value="1"/>
</dbReference>
<reference evidence="6 7" key="1">
    <citation type="submission" date="2013-08" db="EMBL/GenBank/DDBJ databases">
        <authorList>
            <person name="Durkin A.S."/>
            <person name="Haft D.R."/>
            <person name="McCorrison J."/>
            <person name="Torralba M."/>
            <person name="Gillis M."/>
            <person name="Haft D.H."/>
            <person name="Methe B."/>
            <person name="Sutton G."/>
            <person name="Nelson K.E."/>
        </authorList>
    </citation>
    <scope>NUCLEOTIDE SEQUENCE [LARGE SCALE GENOMIC DNA]</scope>
    <source>
        <strain evidence="6 7">F0067</strain>
    </source>
</reference>
<name>U2P390_9BACT</name>
<feature type="domain" description="Pyruvate/ketoisovalerate oxidoreductase catalytic" evidence="3">
    <location>
        <begin position="117"/>
        <end position="307"/>
    </location>
</feature>
<organism evidence="6 7">
    <name type="scientific">Segatella baroniae F0067</name>
    <dbReference type="NCBI Taxonomy" id="1115809"/>
    <lineage>
        <taxon>Bacteria</taxon>
        <taxon>Pseudomonadati</taxon>
        <taxon>Bacteroidota</taxon>
        <taxon>Bacteroidia</taxon>
        <taxon>Bacteroidales</taxon>
        <taxon>Prevotellaceae</taxon>
        <taxon>Segatella</taxon>
    </lineage>
</organism>
<dbReference type="PANTHER" id="PTHR32154">
    <property type="entry name" value="PYRUVATE-FLAVODOXIN OXIDOREDUCTASE-RELATED"/>
    <property type="match status" value="1"/>
</dbReference>
<comment type="caution">
    <text evidence="6">The sequence shown here is derived from an EMBL/GenBank/DDBJ whole genome shotgun (WGS) entry which is preliminary data.</text>
</comment>
<gene>
    <name evidence="6" type="ORF">HMPREF9135_1000</name>
</gene>
<dbReference type="InterPro" id="IPR022367">
    <property type="entry name" value="2-oxoacid/accept_OxRdtase_asu"/>
</dbReference>
<dbReference type="AlphaFoldDB" id="U2P390"/>
<dbReference type="NCBIfam" id="TIGR03710">
    <property type="entry name" value="OAFO_sf"/>
    <property type="match status" value="1"/>
</dbReference>
<dbReference type="EMBL" id="AWEY01000044">
    <property type="protein sequence ID" value="ERK38164.1"/>
    <property type="molecule type" value="Genomic_DNA"/>
</dbReference>
<dbReference type="CDD" id="cd07034">
    <property type="entry name" value="TPP_PYR_PFOR_IOR-alpha_like"/>
    <property type="match status" value="1"/>
</dbReference>
<evidence type="ECO:0000256" key="2">
    <source>
        <dbReference type="SAM" id="Phobius"/>
    </source>
</evidence>
<dbReference type="PATRIC" id="fig|1115809.3.peg.2482"/>
<dbReference type="Gene3D" id="3.40.50.920">
    <property type="match status" value="1"/>
</dbReference>
<dbReference type="InterPro" id="IPR050722">
    <property type="entry name" value="Pyruvate:ferred/Flavod_OxRd"/>
</dbReference>
<evidence type="ECO:0000256" key="1">
    <source>
        <dbReference type="ARBA" id="ARBA00023002"/>
    </source>
</evidence>
<keyword evidence="7" id="KW-1185">Reference proteome</keyword>
<keyword evidence="1" id="KW-0560">Oxidoreductase</keyword>
<dbReference type="SUPFAM" id="SSF53323">
    <property type="entry name" value="Pyruvate-ferredoxin oxidoreductase, PFOR, domain III"/>
    <property type="match status" value="1"/>
</dbReference>
<dbReference type="GO" id="GO:0006979">
    <property type="term" value="P:response to oxidative stress"/>
    <property type="evidence" value="ECO:0007669"/>
    <property type="project" value="TreeGrafter"/>
</dbReference>
<dbReference type="SUPFAM" id="SSF52922">
    <property type="entry name" value="TK C-terminal domain-like"/>
    <property type="match status" value="1"/>
</dbReference>
<keyword evidence="2" id="KW-0472">Membrane</keyword>
<dbReference type="Pfam" id="PF01558">
    <property type="entry name" value="POR"/>
    <property type="match status" value="1"/>
</dbReference>
<dbReference type="InterPro" id="IPR029061">
    <property type="entry name" value="THDP-binding"/>
</dbReference>
<dbReference type="GO" id="GO:0016903">
    <property type="term" value="F:oxidoreductase activity, acting on the aldehyde or oxo group of donors"/>
    <property type="evidence" value="ECO:0007669"/>
    <property type="project" value="InterPro"/>
</dbReference>
<dbReference type="Pfam" id="PF01855">
    <property type="entry name" value="POR_N"/>
    <property type="match status" value="1"/>
</dbReference>
<dbReference type="FunFam" id="3.40.50.970:FF:000022">
    <property type="entry name" value="2-oxoglutarate ferredoxin oxidoreductase alpha subunit"/>
    <property type="match status" value="1"/>
</dbReference>
<keyword evidence="2" id="KW-1133">Transmembrane helix</keyword>
<dbReference type="InterPro" id="IPR019752">
    <property type="entry name" value="Pyrv/ketoisovalerate_OxRed_cat"/>
</dbReference>
<sequence>MRLHAQCTMSMSHEPIEYKKHCFSIYNKVYVSHGSRRWLMKLVCHQQTANRQRIVTTHQPHPPNFSSFLFFLCLFLLSLPLVQICYYTFRKNTRKMAEELEVKELEQVVVRFSGDSGDGMQLAGNIFSTVSATVGNGISTFPDYPADIRAPQGSLTGVSGFQVHIGQGRVYTPGDKCDVLVAMNAAALKTQYKYAKPQATIIIDTDSFGPNDLRKAEFHSDDYLGEMGIDQDCVVACPITQMVKACLADSGMDNKSILKCRNMFALGIVCWLFNRDLALVENFLRDKFAKKPQIAENNIKVVNAGYDYGHNVHASVPATYRIDSKTKVAGRYMDITGNKATAYGLIAAAERAGLKLYLGSYPITPATDILHELAKHKSCGVITVQCEDEISGCASAVGAAFAGALAATSTSGPGICLKSEAINLAVIDELPLVIIDVQRGGPSTGLPTKSEQTDLLQVLYGRNGESPMPVVAATSPTDCFDAAFMAAKMALEHLTPVVLLTDAFIANGSSAWRLPDINDLPEIHPHYVTKEQKYKYTPYQRDSKTQVRYWARPGQEGYTHILGGLEKDGETGSISTEPENHDRMDRLRFEKVAKIEVPDLEVQGDKDDADLLIVGFGSTYGHLFTAMEQMRREGYKVALAQFKYVNPLPRNAPKVLTSYKKVVVAEQNLGQFAALLRIRVNGFVPYQYNQVKGQPFNVSELVCGFKKIIKSKEEPHTGGTFEERVVY</sequence>
<dbReference type="Proteomes" id="UP000016648">
    <property type="component" value="Unassembled WGS sequence"/>
</dbReference>
<protein>
    <submittedName>
        <fullName evidence="6">2-oxoacid:acceptor oxidoreductase, alpha subunit</fullName>
    </submittedName>
</protein>
<dbReference type="PANTHER" id="PTHR32154:SF20">
    <property type="entry name" value="2-OXOGLUTARATE OXIDOREDUCTASE SUBUNIT KORA"/>
    <property type="match status" value="1"/>
</dbReference>
<feature type="transmembrane region" description="Helical" evidence="2">
    <location>
        <begin position="68"/>
        <end position="89"/>
    </location>
</feature>